<dbReference type="PANTHER" id="PTHR14614:SF130">
    <property type="entry name" value="PROTEIN-LYSINE N-METHYLTRANSFERASE EEF2KMT"/>
    <property type="match status" value="1"/>
</dbReference>
<dbReference type="Pfam" id="PF14904">
    <property type="entry name" value="FAM86"/>
    <property type="match status" value="1"/>
</dbReference>
<evidence type="ECO:0000313" key="4">
    <source>
        <dbReference type="EMBL" id="PIA26977.1"/>
    </source>
</evidence>
<protein>
    <recommendedName>
        <fullName evidence="3">FAM86 N-terminal domain-containing protein</fullName>
    </recommendedName>
</protein>
<dbReference type="InterPro" id="IPR029426">
    <property type="entry name" value="FAM86_N"/>
</dbReference>
<comment type="similarity">
    <text evidence="1">Belongs to the class I-like SAM-binding methyltransferase superfamily. EEF2KMT family.</text>
</comment>
<evidence type="ECO:0000256" key="2">
    <source>
        <dbReference type="ARBA" id="ARBA00022679"/>
    </source>
</evidence>
<dbReference type="Proteomes" id="UP000230069">
    <property type="component" value="Unassembled WGS sequence"/>
</dbReference>
<dbReference type="AlphaFoldDB" id="A0A2G5C862"/>
<dbReference type="GO" id="GO:0016740">
    <property type="term" value="F:transferase activity"/>
    <property type="evidence" value="ECO:0007669"/>
    <property type="project" value="UniProtKB-KW"/>
</dbReference>
<dbReference type="InParanoid" id="A0A2G5C862"/>
<keyword evidence="2" id="KW-0808">Transferase</keyword>
<dbReference type="SUPFAM" id="SSF53335">
    <property type="entry name" value="S-adenosyl-L-methionine-dependent methyltransferases"/>
    <property type="match status" value="1"/>
</dbReference>
<sequence>MEEEEEEDVQVLNPSSSPCLHLISAFFAMEPNACLISLARECGGGSITNGVQKLILEHCINKTISNDNAPSNLYVKNFLKKVIAEVESSGDEVLNGLYDRFAHYITSVNDDVLAEDNTKVCKTFSFLFPQDCVELPSCPKSMALKIPVQCSLNMLDGGTGCWIWPSSLYLSEFILSYPEIFTTKYCLEVGSGVGLVGICLTIAKASKVILTDGDMSTLATLKLNLELNQVSEREMSQGGIQDTNMVACKYLSWESTSECELQGYTPDIVLGADVMYDPSCFPPLVRVLSILLKPKNSKDHQRKGGSMGLPTHNSFVDNLIDDDKKTTVTECCLRQSEGDCNGNGFSGCASRAEDTDKLCTISPGFPIAYIATVIRNVDTYNYFLNLASQAQLAVVDITASQKPLTLLPYMQSMLYS</sequence>
<dbReference type="Pfam" id="PF10294">
    <property type="entry name" value="Methyltransf_16"/>
    <property type="match status" value="1"/>
</dbReference>
<name>A0A2G5C862_AQUCA</name>
<dbReference type="OrthoDB" id="194386at2759"/>
<evidence type="ECO:0000313" key="5">
    <source>
        <dbReference type="Proteomes" id="UP000230069"/>
    </source>
</evidence>
<accession>A0A2G5C862</accession>
<dbReference type="InterPro" id="IPR019410">
    <property type="entry name" value="Methyltransf_16"/>
</dbReference>
<dbReference type="InterPro" id="IPR029063">
    <property type="entry name" value="SAM-dependent_MTases_sf"/>
</dbReference>
<dbReference type="FunCoup" id="A0A2G5C862">
    <property type="interactions" value="2759"/>
</dbReference>
<evidence type="ECO:0000256" key="1">
    <source>
        <dbReference type="ARBA" id="ARBA00005511"/>
    </source>
</evidence>
<organism evidence="4 5">
    <name type="scientific">Aquilegia coerulea</name>
    <name type="common">Rocky mountain columbine</name>
    <dbReference type="NCBI Taxonomy" id="218851"/>
    <lineage>
        <taxon>Eukaryota</taxon>
        <taxon>Viridiplantae</taxon>
        <taxon>Streptophyta</taxon>
        <taxon>Embryophyta</taxon>
        <taxon>Tracheophyta</taxon>
        <taxon>Spermatophyta</taxon>
        <taxon>Magnoliopsida</taxon>
        <taxon>Ranunculales</taxon>
        <taxon>Ranunculaceae</taxon>
        <taxon>Thalictroideae</taxon>
        <taxon>Aquilegia</taxon>
    </lineage>
</organism>
<evidence type="ECO:0000259" key="3">
    <source>
        <dbReference type="Pfam" id="PF14904"/>
    </source>
</evidence>
<gene>
    <name evidence="4" type="ORF">AQUCO_08400027v1</name>
</gene>
<dbReference type="EMBL" id="KZ305101">
    <property type="protein sequence ID" value="PIA26977.1"/>
    <property type="molecule type" value="Genomic_DNA"/>
</dbReference>
<keyword evidence="5" id="KW-1185">Reference proteome</keyword>
<feature type="domain" description="FAM86 N-terminal" evidence="3">
    <location>
        <begin position="50"/>
        <end position="102"/>
    </location>
</feature>
<proteinExistence type="inferred from homology"/>
<dbReference type="PANTHER" id="PTHR14614">
    <property type="entry name" value="HEPATOCELLULAR CARCINOMA-ASSOCIATED ANTIGEN"/>
    <property type="match status" value="1"/>
</dbReference>
<dbReference type="STRING" id="218851.A0A2G5C862"/>
<dbReference type="Gene3D" id="3.40.50.150">
    <property type="entry name" value="Vaccinia Virus protein VP39"/>
    <property type="match status" value="1"/>
</dbReference>
<reference evidence="4 5" key="1">
    <citation type="submission" date="2017-09" db="EMBL/GenBank/DDBJ databases">
        <title>WGS assembly of Aquilegia coerulea Goldsmith.</title>
        <authorList>
            <person name="Hodges S."/>
            <person name="Kramer E."/>
            <person name="Nordborg M."/>
            <person name="Tomkins J."/>
            <person name="Borevitz J."/>
            <person name="Derieg N."/>
            <person name="Yan J."/>
            <person name="Mihaltcheva S."/>
            <person name="Hayes R.D."/>
            <person name="Rokhsar D."/>
        </authorList>
    </citation>
    <scope>NUCLEOTIDE SEQUENCE [LARGE SCALE GENOMIC DNA]</scope>
    <source>
        <strain evidence="5">cv. Goldsmith</strain>
    </source>
</reference>